<name>A9H4N1_GLUDA</name>
<feature type="compositionally biased region" description="Low complexity" evidence="1">
    <location>
        <begin position="70"/>
        <end position="79"/>
    </location>
</feature>
<dbReference type="KEGG" id="gdi:GDI3516"/>
<dbReference type="Proteomes" id="UP000001176">
    <property type="component" value="Chromosome"/>
</dbReference>
<dbReference type="EMBL" id="AM889285">
    <property type="protein sequence ID" value="CAP57459.1"/>
    <property type="molecule type" value="Genomic_DNA"/>
</dbReference>
<dbReference type="AlphaFoldDB" id="A9H4N1"/>
<evidence type="ECO:0000313" key="2">
    <source>
        <dbReference type="EMBL" id="CAP57459.1"/>
    </source>
</evidence>
<evidence type="ECO:0000313" key="3">
    <source>
        <dbReference type="Proteomes" id="UP000001176"/>
    </source>
</evidence>
<proteinExistence type="predicted"/>
<gene>
    <name evidence="2" type="ordered locus">GDI3516</name>
</gene>
<sequence>MPNGTQNHAPPGRVPAPPITTRKTAPMTTHSSPTRTPRAALLRTVLLPAALAIPWVAPLAARAAPPPAAPSRAAQPHSAYPDGTGDSLIDRLNAAQTAPNYRGPIYYPGQAIPPAQPTDVQALPPTVPQVVPPPPVGERAPLPPMGPPVPPCAATSSC</sequence>
<feature type="compositionally biased region" description="Pro residues" evidence="1">
    <location>
        <begin position="125"/>
        <end position="151"/>
    </location>
</feature>
<organism evidence="2 3">
    <name type="scientific">Gluconacetobacter diazotrophicus (strain ATCC 49037 / DSM 5601 / CCUG 37298 / CIP 103539 / LMG 7603 / PAl5)</name>
    <dbReference type="NCBI Taxonomy" id="272568"/>
    <lineage>
        <taxon>Bacteria</taxon>
        <taxon>Pseudomonadati</taxon>
        <taxon>Pseudomonadota</taxon>
        <taxon>Alphaproteobacteria</taxon>
        <taxon>Acetobacterales</taxon>
        <taxon>Acetobacteraceae</taxon>
        <taxon>Gluconacetobacter</taxon>
    </lineage>
</organism>
<reference evidence="2 3" key="1">
    <citation type="journal article" date="2009" name="BMC Genomics">
        <title>Complete genome sequence of the sugarcane nitrogen-fixing endophyte Gluconacetobacter diazotrophicus Pal5.</title>
        <authorList>
            <person name="Bertalan M."/>
            <person name="Albano R."/>
            <person name="Padua V."/>
            <person name="Rouws L."/>
            <person name="Rojas C."/>
            <person name="Hemerly A."/>
            <person name="Teixeira K."/>
            <person name="Schwab S."/>
            <person name="Araujo J."/>
            <person name="Oliveira A."/>
            <person name="Franca L."/>
            <person name="Magalhaes V."/>
            <person name="Alqueres S."/>
            <person name="Cardoso A."/>
            <person name="Almeida W."/>
            <person name="Loureiro M.M."/>
            <person name="Nogueira E."/>
            <person name="Cidade D."/>
            <person name="Oliveira D."/>
            <person name="Simao T."/>
            <person name="Macedo J."/>
            <person name="Valadao A."/>
            <person name="Dreschsel M."/>
            <person name="Freitas F."/>
            <person name="Vidal M."/>
            <person name="Guedes H."/>
            <person name="Rodrigues E."/>
            <person name="Meneses C."/>
            <person name="Brioso P."/>
            <person name="Pozzer L."/>
            <person name="Figueiredo D."/>
            <person name="Montano H."/>
            <person name="Junior J."/>
            <person name="Filho G."/>
            <person name="Flores V."/>
            <person name="Ferreira B."/>
            <person name="Branco A."/>
            <person name="Gonzalez P."/>
            <person name="Guillobel H."/>
            <person name="Lemos M."/>
            <person name="Seibel L."/>
            <person name="Macedo J."/>
            <person name="Alves-Ferreira M."/>
            <person name="Sachetto-Martins G."/>
            <person name="Coelho A."/>
            <person name="Santos E."/>
            <person name="Amaral G."/>
            <person name="Neves A."/>
            <person name="Pacheco A.B."/>
            <person name="Carvalho D."/>
            <person name="Lery L."/>
            <person name="Bisch P."/>
            <person name="Rossle S.C."/>
            <person name="Urmenyi T."/>
            <person name="Kruger W.V."/>
            <person name="Martins O."/>
            <person name="Baldani J.I."/>
            <person name="Ferreira P.C."/>
        </authorList>
    </citation>
    <scope>NUCLEOTIDE SEQUENCE [LARGE SCALE GENOMIC DNA]</scope>
    <source>
        <strain evidence="3">ATCC 49037 / DSM 5601 / CCUG 37298 / CIP 103539 / LMG 7603 / PAl5</strain>
    </source>
</reference>
<feature type="region of interest" description="Disordered" evidence="1">
    <location>
        <begin position="61"/>
        <end position="158"/>
    </location>
</feature>
<keyword evidence="3" id="KW-1185">Reference proteome</keyword>
<feature type="region of interest" description="Disordered" evidence="1">
    <location>
        <begin position="1"/>
        <end position="37"/>
    </location>
</feature>
<evidence type="ECO:0000256" key="1">
    <source>
        <dbReference type="SAM" id="MobiDB-lite"/>
    </source>
</evidence>
<accession>A9H4N1</accession>
<protein>
    <submittedName>
        <fullName evidence="2">Uncharacterized protein</fullName>
    </submittedName>
</protein>
<feature type="compositionally biased region" description="Polar residues" evidence="1">
    <location>
        <begin position="21"/>
        <end position="35"/>
    </location>
</feature>